<protein>
    <submittedName>
        <fullName evidence="1">Uncharacterized protein</fullName>
    </submittedName>
</protein>
<dbReference type="AlphaFoldDB" id="A0A3M7STM3"/>
<name>A0A3M7STM3_BRAPC</name>
<sequence>MQSETMTSRTMAIYVQTEVNELSPREGVLSAHVLGELSAQQWLVVVAQHNRGHRAIKEQNFAGFDARNERKISHSQRFVLNCPGVQYLFISRSGRMNARSTATLSMNDMFTINHEMANIQYYMSYKDKTLS</sequence>
<dbReference type="EMBL" id="REGN01000793">
    <property type="protein sequence ID" value="RNA39042.1"/>
    <property type="molecule type" value="Genomic_DNA"/>
</dbReference>
<proteinExistence type="predicted"/>
<evidence type="ECO:0000313" key="2">
    <source>
        <dbReference type="Proteomes" id="UP000276133"/>
    </source>
</evidence>
<evidence type="ECO:0000313" key="1">
    <source>
        <dbReference type="EMBL" id="RNA39042.1"/>
    </source>
</evidence>
<dbReference type="Proteomes" id="UP000276133">
    <property type="component" value="Unassembled WGS sequence"/>
</dbReference>
<organism evidence="1 2">
    <name type="scientific">Brachionus plicatilis</name>
    <name type="common">Marine rotifer</name>
    <name type="synonym">Brachionus muelleri</name>
    <dbReference type="NCBI Taxonomy" id="10195"/>
    <lineage>
        <taxon>Eukaryota</taxon>
        <taxon>Metazoa</taxon>
        <taxon>Spiralia</taxon>
        <taxon>Gnathifera</taxon>
        <taxon>Rotifera</taxon>
        <taxon>Eurotatoria</taxon>
        <taxon>Monogononta</taxon>
        <taxon>Pseudotrocha</taxon>
        <taxon>Ploima</taxon>
        <taxon>Brachionidae</taxon>
        <taxon>Brachionus</taxon>
    </lineage>
</organism>
<keyword evidence="2" id="KW-1185">Reference proteome</keyword>
<reference evidence="1 2" key="1">
    <citation type="journal article" date="2018" name="Sci. Rep.">
        <title>Genomic signatures of local adaptation to the degree of environmental predictability in rotifers.</title>
        <authorList>
            <person name="Franch-Gras L."/>
            <person name="Hahn C."/>
            <person name="Garcia-Roger E.M."/>
            <person name="Carmona M.J."/>
            <person name="Serra M."/>
            <person name="Gomez A."/>
        </authorList>
    </citation>
    <scope>NUCLEOTIDE SEQUENCE [LARGE SCALE GENOMIC DNA]</scope>
    <source>
        <strain evidence="1">HYR1</strain>
    </source>
</reference>
<gene>
    <name evidence="1" type="ORF">BpHYR1_050382</name>
</gene>
<comment type="caution">
    <text evidence="1">The sequence shown here is derived from an EMBL/GenBank/DDBJ whole genome shotgun (WGS) entry which is preliminary data.</text>
</comment>
<accession>A0A3M7STM3</accession>